<proteinExistence type="predicted"/>
<feature type="domain" description="NYN" evidence="1">
    <location>
        <begin position="9"/>
        <end position="141"/>
    </location>
</feature>
<comment type="caution">
    <text evidence="2">The sequence shown here is derived from an EMBL/GenBank/DDBJ whole genome shotgun (WGS) entry which is preliminary data.</text>
</comment>
<name>A0A1F6NZ21_9BACT</name>
<dbReference type="GO" id="GO:0004540">
    <property type="term" value="F:RNA nuclease activity"/>
    <property type="evidence" value="ECO:0007669"/>
    <property type="project" value="InterPro"/>
</dbReference>
<dbReference type="Proteomes" id="UP000178490">
    <property type="component" value="Unassembled WGS sequence"/>
</dbReference>
<accession>A0A1F6NZ21</accession>
<evidence type="ECO:0000313" key="3">
    <source>
        <dbReference type="Proteomes" id="UP000178490"/>
    </source>
</evidence>
<dbReference type="Gene3D" id="3.40.50.1010">
    <property type="entry name" value="5'-nuclease"/>
    <property type="match status" value="1"/>
</dbReference>
<protein>
    <recommendedName>
        <fullName evidence="1">NYN domain-containing protein</fullName>
    </recommendedName>
</protein>
<dbReference type="EMBL" id="MFRC01000058">
    <property type="protein sequence ID" value="OGH88904.1"/>
    <property type="molecule type" value="Genomic_DNA"/>
</dbReference>
<sequence>MLKQNNYAFIDSQNVNLAIQSQGWNLDFGRFRRYLSDRFGVTKAFLFIGLVSVHQSLYTYLQAIGYNIVFKPTLKLPNGNVKGNVDAELVLHTMIEYPNFDKAIIITGDGDFHCLVEYLEKQDKIGRLIIPNKYRYSSLLRRFTGFMSFLNNTQEKLGKQKRGIA</sequence>
<dbReference type="InterPro" id="IPR047140">
    <property type="entry name" value="LabA"/>
</dbReference>
<dbReference type="Pfam" id="PF01936">
    <property type="entry name" value="NYN"/>
    <property type="match status" value="1"/>
</dbReference>
<dbReference type="PANTHER" id="PTHR35458:SF2">
    <property type="entry name" value="SLR0755 PROTEIN"/>
    <property type="match status" value="1"/>
</dbReference>
<evidence type="ECO:0000313" key="2">
    <source>
        <dbReference type="EMBL" id="OGH88904.1"/>
    </source>
</evidence>
<dbReference type="PANTHER" id="PTHR35458">
    <property type="entry name" value="SLR0755 PROTEIN"/>
    <property type="match status" value="1"/>
</dbReference>
<reference evidence="2 3" key="1">
    <citation type="journal article" date="2016" name="Nat. Commun.">
        <title>Thousands of microbial genomes shed light on interconnected biogeochemical processes in an aquifer system.</title>
        <authorList>
            <person name="Anantharaman K."/>
            <person name="Brown C.T."/>
            <person name="Hug L.A."/>
            <person name="Sharon I."/>
            <person name="Castelle C.J."/>
            <person name="Probst A.J."/>
            <person name="Thomas B.C."/>
            <person name="Singh A."/>
            <person name="Wilkins M.J."/>
            <person name="Karaoz U."/>
            <person name="Brodie E.L."/>
            <person name="Williams K.H."/>
            <person name="Hubbard S.S."/>
            <person name="Banfield J.F."/>
        </authorList>
    </citation>
    <scope>NUCLEOTIDE SEQUENCE [LARGE SCALE GENOMIC DNA]</scope>
</reference>
<organism evidence="2 3">
    <name type="scientific">Candidatus Magasanikbacteria bacterium RIFOXYD2_FULL_36_9</name>
    <dbReference type="NCBI Taxonomy" id="1798707"/>
    <lineage>
        <taxon>Bacteria</taxon>
        <taxon>Candidatus Magasanikiibacteriota</taxon>
    </lineage>
</organism>
<evidence type="ECO:0000259" key="1">
    <source>
        <dbReference type="Pfam" id="PF01936"/>
    </source>
</evidence>
<dbReference type="InterPro" id="IPR021139">
    <property type="entry name" value="NYN"/>
</dbReference>
<gene>
    <name evidence="2" type="ORF">A2537_01920</name>
</gene>
<dbReference type="AlphaFoldDB" id="A0A1F6NZ21"/>